<dbReference type="PROSITE" id="PS00211">
    <property type="entry name" value="ABC_TRANSPORTER_1"/>
    <property type="match status" value="2"/>
</dbReference>
<dbReference type="AlphaFoldDB" id="A0A125W6S9"/>
<evidence type="ECO:0000313" key="12">
    <source>
        <dbReference type="EMBL" id="EFM83055.1"/>
    </source>
</evidence>
<keyword evidence="9" id="KW-0472">Membrane</keyword>
<gene>
    <name evidence="12" type="ORF">HMPREF9498_01306</name>
</gene>
<dbReference type="InterPro" id="IPR050095">
    <property type="entry name" value="ECF_ABC_transporter_ATP-bd"/>
</dbReference>
<feature type="domain" description="ABC transporter" evidence="11">
    <location>
        <begin position="5"/>
        <end position="244"/>
    </location>
</feature>
<evidence type="ECO:0000313" key="13">
    <source>
        <dbReference type="Proteomes" id="UP000004846"/>
    </source>
</evidence>
<accession>A0A125W6S9</accession>
<keyword evidence="3" id="KW-0813">Transport</keyword>
<comment type="caution">
    <text evidence="12">The sequence shown here is derived from an EMBL/GenBank/DDBJ whole genome shotgun (WGS) entry which is preliminary data.</text>
</comment>
<dbReference type="GO" id="GO:0016887">
    <property type="term" value="F:ATP hydrolysis activity"/>
    <property type="evidence" value="ECO:0007669"/>
    <property type="project" value="InterPro"/>
</dbReference>
<evidence type="ECO:0000256" key="6">
    <source>
        <dbReference type="ARBA" id="ARBA00022741"/>
    </source>
</evidence>
<comment type="similarity">
    <text evidence="2">Belongs to the ABC transporter superfamily.</text>
</comment>
<evidence type="ECO:0000256" key="10">
    <source>
        <dbReference type="ARBA" id="ARBA00025157"/>
    </source>
</evidence>
<comment type="function">
    <text evidence="10">Probably part of an ABC transporter complex. Responsible for energy coupling to the transport system.</text>
</comment>
<evidence type="ECO:0000256" key="8">
    <source>
        <dbReference type="ARBA" id="ARBA00022967"/>
    </source>
</evidence>
<dbReference type="PANTHER" id="PTHR43553:SF23">
    <property type="entry name" value="ABC TRANSPORTER ATP-BINDING COMPONENT"/>
    <property type="match status" value="1"/>
</dbReference>
<protein>
    <submittedName>
        <fullName evidence="12">ABC transporter, ATP-binding protein</fullName>
    </submittedName>
</protein>
<evidence type="ECO:0000256" key="2">
    <source>
        <dbReference type="ARBA" id="ARBA00005417"/>
    </source>
</evidence>
<dbReference type="CDD" id="cd03226">
    <property type="entry name" value="ABC_cobalt_CbiO_domain2"/>
    <property type="match status" value="1"/>
</dbReference>
<dbReference type="InterPro" id="IPR017871">
    <property type="entry name" value="ABC_transporter-like_CS"/>
</dbReference>
<name>A0A125W6S9_ENTFL</name>
<evidence type="ECO:0000256" key="1">
    <source>
        <dbReference type="ARBA" id="ARBA00004202"/>
    </source>
</evidence>
<dbReference type="Pfam" id="PF00005">
    <property type="entry name" value="ABC_tran"/>
    <property type="match status" value="2"/>
</dbReference>
<dbReference type="CDD" id="cd03225">
    <property type="entry name" value="ABC_cobalt_CbiO_domain1"/>
    <property type="match status" value="1"/>
</dbReference>
<evidence type="ECO:0000256" key="3">
    <source>
        <dbReference type="ARBA" id="ARBA00022448"/>
    </source>
</evidence>
<dbReference type="PROSITE" id="PS50893">
    <property type="entry name" value="ABC_TRANSPORTER_2"/>
    <property type="match status" value="2"/>
</dbReference>
<keyword evidence="7 12" id="KW-0067">ATP-binding</keyword>
<organism evidence="12 13">
    <name type="scientific">Enterococcus faecalis TX4248</name>
    <dbReference type="NCBI Taxonomy" id="749495"/>
    <lineage>
        <taxon>Bacteria</taxon>
        <taxon>Bacillati</taxon>
        <taxon>Bacillota</taxon>
        <taxon>Bacilli</taxon>
        <taxon>Lactobacillales</taxon>
        <taxon>Enterococcaceae</taxon>
        <taxon>Enterococcus</taxon>
    </lineage>
</organism>
<dbReference type="Proteomes" id="UP000004846">
    <property type="component" value="Unassembled WGS sequence"/>
</dbReference>
<keyword evidence="8" id="KW-1278">Translocase</keyword>
<dbReference type="PANTHER" id="PTHR43553">
    <property type="entry name" value="HEAVY METAL TRANSPORTER"/>
    <property type="match status" value="1"/>
</dbReference>
<dbReference type="GO" id="GO:0042626">
    <property type="term" value="F:ATPase-coupled transmembrane transporter activity"/>
    <property type="evidence" value="ECO:0007669"/>
    <property type="project" value="TreeGrafter"/>
</dbReference>
<sequence>MKELFEFNNVSFSYKDVKEQALVDLNFSIKKGSLTLITGSSGSGKSTLLKLMNGLIPRLYDGKLVGEILFENNSLKSLTQESISKNIGYVSQDPRGQFFTTNTTSELVFSMENFGFTKEHMDKRINELAELLDLSNILDKNIFSLSSGERQKISIGCSLSLNSKLIILDEPSSNLDFKATKKLADLLCDLKNKGFTIVIAEHRFYYLKELIDQVLFVKNRTVKTTTIQLLKTENNNALRKFDIFNSSIEVPYIEKASADVLKVEEITYENILKDINFDVKVGDVIGLVGKNGVGKTTLLRILMKIIRPTKGKIIENKKNLSSPFLVMQEMDYQFFTESVRSELALGNEIVSKDQQEKILKKMELYKMKDQLPFDLSGGEKQRLLVSIASLSKTNLFLFDEPTSGLDYINMERIADLIKDLKERGAVVIATHDPEFLYKTCNRIIYLKNGGIKKDIKLRVEDSTLIEQIFNDITK</sequence>
<dbReference type="GO" id="GO:0005524">
    <property type="term" value="F:ATP binding"/>
    <property type="evidence" value="ECO:0007669"/>
    <property type="project" value="UniProtKB-KW"/>
</dbReference>
<feature type="domain" description="ABC transporter" evidence="11">
    <location>
        <begin position="255"/>
        <end position="473"/>
    </location>
</feature>
<dbReference type="InterPro" id="IPR003439">
    <property type="entry name" value="ABC_transporter-like_ATP-bd"/>
</dbReference>
<dbReference type="EMBL" id="AEBR01000037">
    <property type="protein sequence ID" value="EFM83055.1"/>
    <property type="molecule type" value="Genomic_DNA"/>
</dbReference>
<comment type="subcellular location">
    <subcellularLocation>
        <location evidence="1">Cell membrane</location>
        <topology evidence="1">Peripheral membrane protein</topology>
    </subcellularLocation>
</comment>
<keyword evidence="5" id="KW-0677">Repeat</keyword>
<proteinExistence type="inferred from homology"/>
<reference evidence="12 13" key="1">
    <citation type="submission" date="2010-07" db="EMBL/GenBank/DDBJ databases">
        <authorList>
            <person name="Sid Ahmed O."/>
        </authorList>
    </citation>
    <scope>NUCLEOTIDE SEQUENCE [LARGE SCALE GENOMIC DNA]</scope>
    <source>
        <strain evidence="12 13">TX4248</strain>
    </source>
</reference>
<dbReference type="InterPro" id="IPR027417">
    <property type="entry name" value="P-loop_NTPase"/>
</dbReference>
<keyword evidence="6" id="KW-0547">Nucleotide-binding</keyword>
<dbReference type="HOGENOM" id="CLU_000604_86_7_9"/>
<evidence type="ECO:0000259" key="11">
    <source>
        <dbReference type="PROSITE" id="PS50893"/>
    </source>
</evidence>
<dbReference type="Gene3D" id="3.40.50.300">
    <property type="entry name" value="P-loop containing nucleotide triphosphate hydrolases"/>
    <property type="match status" value="2"/>
</dbReference>
<dbReference type="SMART" id="SM00382">
    <property type="entry name" value="AAA"/>
    <property type="match status" value="2"/>
</dbReference>
<dbReference type="InterPro" id="IPR015856">
    <property type="entry name" value="ABC_transpr_CbiO/EcfA_su"/>
</dbReference>
<dbReference type="GO" id="GO:0043190">
    <property type="term" value="C:ATP-binding cassette (ABC) transporter complex"/>
    <property type="evidence" value="ECO:0007669"/>
    <property type="project" value="TreeGrafter"/>
</dbReference>
<evidence type="ECO:0000256" key="7">
    <source>
        <dbReference type="ARBA" id="ARBA00022840"/>
    </source>
</evidence>
<evidence type="ECO:0000256" key="5">
    <source>
        <dbReference type="ARBA" id="ARBA00022737"/>
    </source>
</evidence>
<dbReference type="InterPro" id="IPR003593">
    <property type="entry name" value="AAA+_ATPase"/>
</dbReference>
<keyword evidence="4" id="KW-1003">Cell membrane</keyword>
<evidence type="ECO:0000256" key="9">
    <source>
        <dbReference type="ARBA" id="ARBA00023136"/>
    </source>
</evidence>
<dbReference type="SUPFAM" id="SSF52540">
    <property type="entry name" value="P-loop containing nucleoside triphosphate hydrolases"/>
    <property type="match status" value="2"/>
</dbReference>
<evidence type="ECO:0000256" key="4">
    <source>
        <dbReference type="ARBA" id="ARBA00022475"/>
    </source>
</evidence>